<organism evidence="1">
    <name type="scientific">bioreactor metagenome</name>
    <dbReference type="NCBI Taxonomy" id="1076179"/>
    <lineage>
        <taxon>unclassified sequences</taxon>
        <taxon>metagenomes</taxon>
        <taxon>ecological metagenomes</taxon>
    </lineage>
</organism>
<name>A0A645HUQ6_9ZZZZ</name>
<evidence type="ECO:0000313" key="1">
    <source>
        <dbReference type="EMBL" id="MPN39894.1"/>
    </source>
</evidence>
<sequence>MTISVLSPFKDEYDDFNLYSIMMKVSFGDFSIMLTGDAEKENEAAVLDYYPAAMLDCDVLKAGHHGSSTSTSKEFFDAVSPEAVLISVGEGNDYGHPHAETLETIKNTKVYRTDLDGDISLVTDGQTYQITTGK</sequence>
<dbReference type="InterPro" id="IPR036866">
    <property type="entry name" value="RibonucZ/Hydroxyglut_hydro"/>
</dbReference>
<dbReference type="PANTHER" id="PTHR30619">
    <property type="entry name" value="DNA INTERNALIZATION/COMPETENCE PROTEIN COMEC/REC2"/>
    <property type="match status" value="1"/>
</dbReference>
<dbReference type="PANTHER" id="PTHR30619:SF1">
    <property type="entry name" value="RECOMBINATION PROTEIN 2"/>
    <property type="match status" value="1"/>
</dbReference>
<dbReference type="InterPro" id="IPR052159">
    <property type="entry name" value="Competence_DNA_uptake"/>
</dbReference>
<gene>
    <name evidence="1" type="primary">comEC_27</name>
    <name evidence="1" type="ORF">SDC9_187428</name>
</gene>
<reference evidence="1" key="1">
    <citation type="submission" date="2019-08" db="EMBL/GenBank/DDBJ databases">
        <authorList>
            <person name="Kucharzyk K."/>
            <person name="Murdoch R.W."/>
            <person name="Higgins S."/>
            <person name="Loffler F."/>
        </authorList>
    </citation>
    <scope>NUCLEOTIDE SEQUENCE</scope>
</reference>
<dbReference type="SUPFAM" id="SSF56281">
    <property type="entry name" value="Metallo-hydrolase/oxidoreductase"/>
    <property type="match status" value="1"/>
</dbReference>
<dbReference type="Gene3D" id="3.60.15.10">
    <property type="entry name" value="Ribonuclease Z/Hydroxyacylglutathione hydrolase-like"/>
    <property type="match status" value="1"/>
</dbReference>
<comment type="caution">
    <text evidence="1">The sequence shown here is derived from an EMBL/GenBank/DDBJ whole genome shotgun (WGS) entry which is preliminary data.</text>
</comment>
<dbReference type="AlphaFoldDB" id="A0A645HUQ6"/>
<protein>
    <submittedName>
        <fullName evidence="1">ComE operon protein 3</fullName>
    </submittedName>
</protein>
<proteinExistence type="predicted"/>
<dbReference type="EMBL" id="VSSQ01095989">
    <property type="protein sequence ID" value="MPN39894.1"/>
    <property type="molecule type" value="Genomic_DNA"/>
</dbReference>
<accession>A0A645HUQ6</accession>